<dbReference type="Pfam" id="PF00875">
    <property type="entry name" value="DNA_photolyase"/>
    <property type="match status" value="1"/>
</dbReference>
<evidence type="ECO:0000256" key="2">
    <source>
        <dbReference type="ARBA" id="ARBA00022630"/>
    </source>
</evidence>
<keyword evidence="4 5" id="KW-0157">Chromophore</keyword>
<dbReference type="Gene3D" id="1.10.579.10">
    <property type="entry name" value="DNA Cyclobutane Dipyrimidine Photolyase, subunit A, domain 3"/>
    <property type="match status" value="1"/>
</dbReference>
<dbReference type="PRINTS" id="PR00147">
    <property type="entry name" value="DNAPHOTLYASE"/>
</dbReference>
<comment type="cofactor">
    <cofactor evidence="5">
        <name>FAD</name>
        <dbReference type="ChEBI" id="CHEBI:57692"/>
    </cofactor>
    <text evidence="5">Binds 1 FAD per subunit.</text>
</comment>
<dbReference type="InterPro" id="IPR006050">
    <property type="entry name" value="DNA_photolyase_N"/>
</dbReference>
<dbReference type="InterPro" id="IPR036155">
    <property type="entry name" value="Crypto/Photolyase_N_sf"/>
</dbReference>
<dbReference type="InterPro" id="IPR002081">
    <property type="entry name" value="Cryptochrome/DNA_photolyase_1"/>
</dbReference>
<evidence type="ECO:0000256" key="4">
    <source>
        <dbReference type="ARBA" id="ARBA00022991"/>
    </source>
</evidence>
<evidence type="ECO:0000259" key="7">
    <source>
        <dbReference type="PROSITE" id="PS51645"/>
    </source>
</evidence>
<dbReference type="PROSITE" id="PS51645">
    <property type="entry name" value="PHR_CRY_ALPHA_BETA"/>
    <property type="match status" value="1"/>
</dbReference>
<feature type="domain" description="Photolyase/cryptochrome alpha/beta" evidence="7">
    <location>
        <begin position="7"/>
        <end position="173"/>
    </location>
</feature>
<comment type="caution">
    <text evidence="8">The sequence shown here is derived from an EMBL/GenBank/DDBJ whole genome shotgun (WGS) entry which is preliminary data.</text>
</comment>
<feature type="region of interest" description="Disordered" evidence="6">
    <location>
        <begin position="565"/>
        <end position="593"/>
    </location>
</feature>
<gene>
    <name evidence="8" type="ORF">Q9L58_004249</name>
</gene>
<dbReference type="InterPro" id="IPR014133">
    <property type="entry name" value="Cry_DASH"/>
</dbReference>
<dbReference type="Pfam" id="PF03441">
    <property type="entry name" value="FAD_binding_7"/>
    <property type="match status" value="1"/>
</dbReference>
<sequence>MTAEAPRILLLVLRRDLRLADNPLLHALRNTNNKHTHVLPVYIFNPQQIEVSGFLKLDAKSPYPEARSRVGGFWRCGPHRARFVAECVWDLKESLGKMGSDLIVRVGLGREVVAAMLQQIGARDADGAGKVVGVWMTRDHGTEEMSEERGVRRSVEAVGEGAIEFRVFENESYLIHRDDLTMEPKEVPDVFTHFRKTVEPLRGNIREPYPPPTSIAPIPPHIPAQKAPFEIPDSLGGLIAALLKPLTGVDLPGPPLTLPPGAKTTPLFKGGETAGLERIDYMLSSGAMTTYKDTRNGLLGEDFSCRFAAWLAQGCFSAKTVHKAIYEFEEGRDWRSALPGLSSNKGSTPHSAGFGKGENNGTAAVRFELLWRDYFYLCMLKFGAATFARSGYRDSSDNDHGWKTLADPRTSAAFVRWQRGSTGVGLVDASMRELYLTGWTSNRARQNVASFLAKRMCLDWRLGAEWYECLLVDYDAASNWGNWQYVAGVGNDPRGERIFNQVKQAYDYDPQGKYIRHWVEELRGVEGAEGVFQCWKLGMGEREAVVNMGGDARIAVEDPVVKIEYGGSRSRGGRGRGGRGRGRRGGRGERSER</sequence>
<keyword evidence="9" id="KW-1185">Reference proteome</keyword>
<evidence type="ECO:0000256" key="3">
    <source>
        <dbReference type="ARBA" id="ARBA00022827"/>
    </source>
</evidence>
<dbReference type="InterPro" id="IPR005101">
    <property type="entry name" value="Cryptochr/Photolyase_FAD-bd"/>
</dbReference>
<evidence type="ECO:0000256" key="1">
    <source>
        <dbReference type="ARBA" id="ARBA00005862"/>
    </source>
</evidence>
<keyword evidence="2 5" id="KW-0285">Flavoprotein</keyword>
<dbReference type="SUPFAM" id="SSF48173">
    <property type="entry name" value="Cryptochrome/photolyase FAD-binding domain"/>
    <property type="match status" value="1"/>
</dbReference>
<comment type="cofactor">
    <cofactor evidence="5">
        <name>(6R)-5,10-methylene-5,6,7,8-tetrahydrofolate</name>
        <dbReference type="ChEBI" id="CHEBI:15636"/>
    </cofactor>
    <text evidence="5">Binds 1 5,10-methenyltetrahydrofolate (MTHF) per subunit.</text>
</comment>
<organism evidence="8 9">
    <name type="scientific">Discina gigas</name>
    <dbReference type="NCBI Taxonomy" id="1032678"/>
    <lineage>
        <taxon>Eukaryota</taxon>
        <taxon>Fungi</taxon>
        <taxon>Dikarya</taxon>
        <taxon>Ascomycota</taxon>
        <taxon>Pezizomycotina</taxon>
        <taxon>Pezizomycetes</taxon>
        <taxon>Pezizales</taxon>
        <taxon>Discinaceae</taxon>
        <taxon>Discina</taxon>
    </lineage>
</organism>
<dbReference type="Gene3D" id="1.25.40.80">
    <property type="match status" value="1"/>
</dbReference>
<evidence type="ECO:0000256" key="6">
    <source>
        <dbReference type="SAM" id="MobiDB-lite"/>
    </source>
</evidence>
<reference evidence="8 9" key="1">
    <citation type="submission" date="2024-02" db="EMBL/GenBank/DDBJ databases">
        <title>Discinaceae phylogenomics.</title>
        <authorList>
            <person name="Dirks A.C."/>
            <person name="James T.Y."/>
        </authorList>
    </citation>
    <scope>NUCLEOTIDE SEQUENCE [LARGE SCALE GENOMIC DNA]</scope>
    <source>
        <strain evidence="8 9">ACD0624</strain>
    </source>
</reference>
<dbReference type="Gene3D" id="3.40.50.620">
    <property type="entry name" value="HUPs"/>
    <property type="match status" value="1"/>
</dbReference>
<evidence type="ECO:0000313" key="9">
    <source>
        <dbReference type="Proteomes" id="UP001447188"/>
    </source>
</evidence>
<comment type="function">
    <text evidence="5">May have a photoreceptor function.</text>
</comment>
<comment type="similarity">
    <text evidence="1 5">Belongs to the DNA photolyase class-1 family.</text>
</comment>
<protein>
    <recommendedName>
        <fullName evidence="5">Cryptochrome DASH</fullName>
    </recommendedName>
</protein>
<dbReference type="InterPro" id="IPR014729">
    <property type="entry name" value="Rossmann-like_a/b/a_fold"/>
</dbReference>
<dbReference type="SUPFAM" id="SSF52425">
    <property type="entry name" value="Cryptochrome/photolyase, N-terminal domain"/>
    <property type="match status" value="1"/>
</dbReference>
<evidence type="ECO:0000256" key="5">
    <source>
        <dbReference type="RuleBase" id="RU367151"/>
    </source>
</evidence>
<proteinExistence type="inferred from homology"/>
<keyword evidence="3 5" id="KW-0274">FAD</keyword>
<dbReference type="PANTHER" id="PTHR11455:SF22">
    <property type="entry name" value="CRYPTOCHROME DASH"/>
    <property type="match status" value="1"/>
</dbReference>
<accession>A0ABR3GLI2</accession>
<feature type="compositionally biased region" description="Basic residues" evidence="6">
    <location>
        <begin position="571"/>
        <end position="585"/>
    </location>
</feature>
<evidence type="ECO:0000313" key="8">
    <source>
        <dbReference type="EMBL" id="KAL0636766.1"/>
    </source>
</evidence>
<dbReference type="EMBL" id="JBBBZM010000044">
    <property type="protein sequence ID" value="KAL0636766.1"/>
    <property type="molecule type" value="Genomic_DNA"/>
</dbReference>
<dbReference type="NCBIfam" id="TIGR02765">
    <property type="entry name" value="crypto_DASH"/>
    <property type="match status" value="1"/>
</dbReference>
<dbReference type="PANTHER" id="PTHR11455">
    <property type="entry name" value="CRYPTOCHROME"/>
    <property type="match status" value="1"/>
</dbReference>
<name>A0ABR3GLI2_9PEZI</name>
<dbReference type="InterPro" id="IPR036134">
    <property type="entry name" value="Crypto/Photolyase_FAD-like_sf"/>
</dbReference>
<dbReference type="Proteomes" id="UP001447188">
    <property type="component" value="Unassembled WGS sequence"/>
</dbReference>